<keyword evidence="2" id="KW-1185">Reference proteome</keyword>
<accession>A0AAV4MCL1</accession>
<comment type="caution">
    <text evidence="1">The sequence shown here is derived from an EMBL/GenBank/DDBJ whole genome shotgun (WGS) entry which is preliminary data.</text>
</comment>
<dbReference type="EMBL" id="BPLR01019629">
    <property type="protein sequence ID" value="GIX69902.1"/>
    <property type="molecule type" value="Genomic_DNA"/>
</dbReference>
<protein>
    <submittedName>
        <fullName evidence="1">Uncharacterized protein</fullName>
    </submittedName>
</protein>
<reference evidence="1 2" key="1">
    <citation type="submission" date="2021-06" db="EMBL/GenBank/DDBJ databases">
        <title>Caerostris extrusa draft genome.</title>
        <authorList>
            <person name="Kono N."/>
            <person name="Arakawa K."/>
        </authorList>
    </citation>
    <scope>NUCLEOTIDE SEQUENCE [LARGE SCALE GENOMIC DNA]</scope>
</reference>
<gene>
    <name evidence="1" type="ORF">CEXT_759521</name>
</gene>
<sequence length="81" mass="9051">MELDDFIMDRRKEFGNSTFASEKSFAPPFRARLFRDEGIPVICPTFVHSLKSTFIVCGKGLLALPLTGKIPGVYEIPFGIL</sequence>
<dbReference type="AlphaFoldDB" id="A0AAV4MCL1"/>
<organism evidence="1 2">
    <name type="scientific">Caerostris extrusa</name>
    <name type="common">Bark spider</name>
    <name type="synonym">Caerostris bankana</name>
    <dbReference type="NCBI Taxonomy" id="172846"/>
    <lineage>
        <taxon>Eukaryota</taxon>
        <taxon>Metazoa</taxon>
        <taxon>Ecdysozoa</taxon>
        <taxon>Arthropoda</taxon>
        <taxon>Chelicerata</taxon>
        <taxon>Arachnida</taxon>
        <taxon>Araneae</taxon>
        <taxon>Araneomorphae</taxon>
        <taxon>Entelegynae</taxon>
        <taxon>Araneoidea</taxon>
        <taxon>Araneidae</taxon>
        <taxon>Caerostris</taxon>
    </lineage>
</organism>
<proteinExistence type="predicted"/>
<evidence type="ECO:0000313" key="1">
    <source>
        <dbReference type="EMBL" id="GIX69902.1"/>
    </source>
</evidence>
<evidence type="ECO:0000313" key="2">
    <source>
        <dbReference type="Proteomes" id="UP001054945"/>
    </source>
</evidence>
<dbReference type="Proteomes" id="UP001054945">
    <property type="component" value="Unassembled WGS sequence"/>
</dbReference>
<name>A0AAV4MCL1_CAEEX</name>